<dbReference type="PROSITE" id="PS51918">
    <property type="entry name" value="RADICAL_SAM"/>
    <property type="match status" value="1"/>
</dbReference>
<keyword evidence="3" id="KW-0479">Metal-binding</keyword>
<gene>
    <name evidence="7" type="ORF">DNFV4_03790</name>
</gene>
<dbReference type="SUPFAM" id="SSF102114">
    <property type="entry name" value="Radical SAM enzymes"/>
    <property type="match status" value="1"/>
</dbReference>
<keyword evidence="5" id="KW-0411">Iron-sulfur</keyword>
<keyword evidence="2" id="KW-0949">S-adenosyl-L-methionine</keyword>
<dbReference type="SFLD" id="SFLDG01082">
    <property type="entry name" value="B12-binding_domain_containing"/>
    <property type="match status" value="1"/>
</dbReference>
<dbReference type="PANTHER" id="PTHR43409:SF9">
    <property type="entry name" value="BLR2995 PROTEIN"/>
    <property type="match status" value="1"/>
</dbReference>
<dbReference type="GO" id="GO:0032259">
    <property type="term" value="P:methylation"/>
    <property type="evidence" value="ECO:0007669"/>
    <property type="project" value="UniProtKB-KW"/>
</dbReference>
<dbReference type="GO" id="GO:0031419">
    <property type="term" value="F:cobalamin binding"/>
    <property type="evidence" value="ECO:0007669"/>
    <property type="project" value="InterPro"/>
</dbReference>
<dbReference type="SFLD" id="SFLDG01123">
    <property type="entry name" value="methyltransferase_(Class_B)"/>
    <property type="match status" value="1"/>
</dbReference>
<dbReference type="Pfam" id="PF13282">
    <property type="entry name" value="DUF4070"/>
    <property type="match status" value="1"/>
</dbReference>
<accession>A0AA86N2A5</accession>
<keyword evidence="4" id="KW-0408">Iron</keyword>
<reference evidence="7" key="1">
    <citation type="submission" date="2022-10" db="EMBL/GenBank/DDBJ databases">
        <authorList>
            <person name="Koch H."/>
        </authorList>
    </citation>
    <scope>NUCLEOTIDE SEQUENCE</scope>
    <source>
        <strain evidence="7">DNF</strain>
    </source>
</reference>
<dbReference type="GO" id="GO:0005829">
    <property type="term" value="C:cytosol"/>
    <property type="evidence" value="ECO:0007669"/>
    <property type="project" value="TreeGrafter"/>
</dbReference>
<name>A0AA86N2A5_9BACT</name>
<dbReference type="RefSeq" id="WP_289270491.1">
    <property type="nucleotide sequence ID" value="NZ_OX365700.1"/>
</dbReference>
<dbReference type="Pfam" id="PF02310">
    <property type="entry name" value="B12-binding"/>
    <property type="match status" value="1"/>
</dbReference>
<dbReference type="InterPro" id="IPR034530">
    <property type="entry name" value="HpnP-like"/>
</dbReference>
<dbReference type="EMBL" id="OX365700">
    <property type="protein sequence ID" value="CAI4033354.1"/>
    <property type="molecule type" value="Genomic_DNA"/>
</dbReference>
<evidence type="ECO:0000256" key="1">
    <source>
        <dbReference type="ARBA" id="ARBA00001966"/>
    </source>
</evidence>
<dbReference type="InterPro" id="IPR034466">
    <property type="entry name" value="Methyltransferase_Class_B"/>
</dbReference>
<dbReference type="InterPro" id="IPR006638">
    <property type="entry name" value="Elp3/MiaA/NifB-like_rSAM"/>
</dbReference>
<dbReference type="Gene3D" id="3.80.30.20">
    <property type="entry name" value="tm_1862 like domain"/>
    <property type="match status" value="1"/>
</dbReference>
<evidence type="ECO:0000259" key="6">
    <source>
        <dbReference type="PROSITE" id="PS51918"/>
    </source>
</evidence>
<dbReference type="InterPro" id="IPR007197">
    <property type="entry name" value="rSAM"/>
</dbReference>
<dbReference type="InterPro" id="IPR051198">
    <property type="entry name" value="BchE-like"/>
</dbReference>
<dbReference type="SMART" id="SM00729">
    <property type="entry name" value="Elp3"/>
    <property type="match status" value="1"/>
</dbReference>
<dbReference type="Pfam" id="PF04055">
    <property type="entry name" value="Radical_SAM"/>
    <property type="match status" value="1"/>
</dbReference>
<dbReference type="Proteomes" id="UP001179121">
    <property type="component" value="Chromosome"/>
</dbReference>
<keyword evidence="7" id="KW-0489">Methyltransferase</keyword>
<feature type="domain" description="Radical SAM core" evidence="6">
    <location>
        <begin position="176"/>
        <end position="408"/>
    </location>
</feature>
<organism evidence="7 8">
    <name type="scientific">Nitrospira tepida</name>
    <dbReference type="NCBI Taxonomy" id="2973512"/>
    <lineage>
        <taxon>Bacteria</taxon>
        <taxon>Pseudomonadati</taxon>
        <taxon>Nitrospirota</taxon>
        <taxon>Nitrospiria</taxon>
        <taxon>Nitrospirales</taxon>
        <taxon>Nitrospiraceae</taxon>
        <taxon>Nitrospira</taxon>
    </lineage>
</organism>
<dbReference type="PANTHER" id="PTHR43409">
    <property type="entry name" value="ANAEROBIC MAGNESIUM-PROTOPORPHYRIN IX MONOMETHYL ESTER CYCLASE-RELATED"/>
    <property type="match status" value="1"/>
</dbReference>
<evidence type="ECO:0000256" key="3">
    <source>
        <dbReference type="ARBA" id="ARBA00022723"/>
    </source>
</evidence>
<evidence type="ECO:0000256" key="5">
    <source>
        <dbReference type="ARBA" id="ARBA00023014"/>
    </source>
</evidence>
<dbReference type="InterPro" id="IPR006158">
    <property type="entry name" value="Cobalamin-bd"/>
</dbReference>
<keyword evidence="7" id="KW-0808">Transferase</keyword>
<evidence type="ECO:0000256" key="4">
    <source>
        <dbReference type="ARBA" id="ARBA00023004"/>
    </source>
</evidence>
<proteinExistence type="predicted"/>
<comment type="cofactor">
    <cofactor evidence="1">
        <name>[4Fe-4S] cluster</name>
        <dbReference type="ChEBI" id="CHEBI:49883"/>
    </cofactor>
</comment>
<dbReference type="KEGG" id="nti:DNFV4_03790"/>
<dbReference type="SFLD" id="SFLDF00303">
    <property type="entry name" value="hopanoid_C2-methyltransferase"/>
    <property type="match status" value="1"/>
</dbReference>
<dbReference type="InterPro" id="IPR058240">
    <property type="entry name" value="rSAM_sf"/>
</dbReference>
<dbReference type="GO" id="GO:0046872">
    <property type="term" value="F:metal ion binding"/>
    <property type="evidence" value="ECO:0007669"/>
    <property type="project" value="UniProtKB-KW"/>
</dbReference>
<dbReference type="SFLD" id="SFLDS00029">
    <property type="entry name" value="Radical_SAM"/>
    <property type="match status" value="1"/>
</dbReference>
<keyword evidence="8" id="KW-1185">Reference proteome</keyword>
<evidence type="ECO:0000313" key="8">
    <source>
        <dbReference type="Proteomes" id="UP001179121"/>
    </source>
</evidence>
<sequence length="530" mass="59808">MRTPYAPSTIRHILCIFPRYAPSFGTFHHAYALLGGVRAFMPPQGLLLIAAYLPESWRVRFIDENARAATDDDFRWADAVFVSGMHVQRPFIDEIVRRAHACGRPVALGGPSVSSAPELYPDVDFVHVGEIGDATDRLIALLDGLGGRPAHQHILTTDKRLPLAEFPMPAYELISLPEYFLASIQFSSGCPYTCEFCDIPSLYGRVARLKTPEQIIAELDRLREGGAESVYFVDDNFIANPKAARHLLPHLVAWQKHHRYPLRIACEATLNIAKHDPLLDLMREAGFVTVFCGIETPEAEALKAMSKSQNLRLPILDAVETINHYGMEVVSGIIIGLDTDTHDTADRVLEFIHASQIPILTINLLYALPKTPLWTRLQGAGRLRPEVGRGSNVDFLLPHDTVLGMWRRCIETAYEPNALYARYAHQQRHTFRRRLRYPTDPRRLAPHSIRRGLGIFARIFWRIGILGAYRHAFWEMAWRTLGRGRFEEFVHSAVVSHHLIEFARECLVNRPEPCFYAPSRAAATDADAAA</sequence>
<dbReference type="GO" id="GO:0008168">
    <property type="term" value="F:methyltransferase activity"/>
    <property type="evidence" value="ECO:0007669"/>
    <property type="project" value="UniProtKB-KW"/>
</dbReference>
<evidence type="ECO:0000256" key="2">
    <source>
        <dbReference type="ARBA" id="ARBA00022691"/>
    </source>
</evidence>
<dbReference type="GO" id="GO:0051539">
    <property type="term" value="F:4 iron, 4 sulfur cluster binding"/>
    <property type="evidence" value="ECO:0007669"/>
    <property type="project" value="UniProtKB-KW"/>
</dbReference>
<dbReference type="AlphaFoldDB" id="A0AA86N2A5"/>
<protein>
    <submittedName>
        <fullName evidence="7">Hopanoid C-2 methylase</fullName>
    </submittedName>
</protein>
<dbReference type="InterPro" id="IPR023404">
    <property type="entry name" value="rSAM_horseshoe"/>
</dbReference>
<evidence type="ECO:0000313" key="7">
    <source>
        <dbReference type="EMBL" id="CAI4033354.1"/>
    </source>
</evidence>
<dbReference type="InterPro" id="IPR025274">
    <property type="entry name" value="DUF4070"/>
</dbReference>